<evidence type="ECO:0000256" key="4">
    <source>
        <dbReference type="ARBA" id="ARBA00008819"/>
    </source>
</evidence>
<keyword evidence="6 9" id="KW-0324">Glycolysis</keyword>
<dbReference type="RefSeq" id="WP_263952001.1">
    <property type="nucleotide sequence ID" value="NZ_JAOYFC010000001.1"/>
</dbReference>
<feature type="binding site" evidence="9 13">
    <location>
        <position position="437"/>
    </location>
    <ligand>
        <name>Mn(2+)</name>
        <dbReference type="ChEBI" id="CHEBI:29035"/>
        <label>2</label>
    </ligand>
</feature>
<feature type="binding site" evidence="9 13">
    <location>
        <position position="13"/>
    </location>
    <ligand>
        <name>Mn(2+)</name>
        <dbReference type="ChEBI" id="CHEBI:29035"/>
        <label>2</label>
    </ligand>
</feature>
<dbReference type="PIRSF" id="PIRSF001492">
    <property type="entry name" value="IPGAM"/>
    <property type="match status" value="1"/>
</dbReference>
<reference evidence="16" key="1">
    <citation type="submission" date="2022-10" db="EMBL/GenBank/DDBJ databases">
        <authorList>
            <person name="Yue Y."/>
        </authorList>
    </citation>
    <scope>NUCLEOTIDE SEQUENCE</scope>
    <source>
        <strain evidence="16">Z654</strain>
    </source>
</reference>
<dbReference type="EC" id="5.4.2.12" evidence="9 10"/>
<keyword evidence="7 9" id="KW-0464">Manganese</keyword>
<evidence type="ECO:0000256" key="13">
    <source>
        <dbReference type="PIRSR" id="PIRSR001492-3"/>
    </source>
</evidence>
<dbReference type="HAMAP" id="MF_01038">
    <property type="entry name" value="GpmI"/>
    <property type="match status" value="1"/>
</dbReference>
<evidence type="ECO:0000313" key="17">
    <source>
        <dbReference type="Proteomes" id="UP001208041"/>
    </source>
</evidence>
<dbReference type="InterPro" id="IPR011258">
    <property type="entry name" value="BPG-indep_PGM_N"/>
</dbReference>
<feature type="binding site" evidence="9 12">
    <location>
        <position position="189"/>
    </location>
    <ligand>
        <name>substrate</name>
    </ligand>
</feature>
<dbReference type="SUPFAM" id="SSF64158">
    <property type="entry name" value="2,3-Bisphosphoglycerate-independent phosphoglycerate mutase, substrate-binding domain"/>
    <property type="match status" value="1"/>
</dbReference>
<keyword evidence="5 9" id="KW-0479">Metal-binding</keyword>
<evidence type="ECO:0000256" key="1">
    <source>
        <dbReference type="ARBA" id="ARBA00000370"/>
    </source>
</evidence>
<evidence type="ECO:0000256" key="2">
    <source>
        <dbReference type="ARBA" id="ARBA00002315"/>
    </source>
</evidence>
<dbReference type="CDD" id="cd16010">
    <property type="entry name" value="iPGM"/>
    <property type="match status" value="1"/>
</dbReference>
<accession>A0AAE3IZ65</accession>
<dbReference type="GO" id="GO:0006096">
    <property type="term" value="P:glycolytic process"/>
    <property type="evidence" value="ECO:0007669"/>
    <property type="project" value="UniProtKB-UniRule"/>
</dbReference>
<dbReference type="InterPro" id="IPR036646">
    <property type="entry name" value="PGAM_B_sf"/>
</dbReference>
<feature type="binding site" evidence="9 12">
    <location>
        <position position="183"/>
    </location>
    <ligand>
        <name>substrate</name>
    </ligand>
</feature>
<dbReference type="Gene3D" id="3.40.720.10">
    <property type="entry name" value="Alkaline Phosphatase, subunit A"/>
    <property type="match status" value="1"/>
</dbReference>
<keyword evidence="8 9" id="KW-0413">Isomerase</keyword>
<comment type="function">
    <text evidence="2 9">Catalyzes the interconversion of 2-phosphoglycerate and 3-phosphoglycerate.</text>
</comment>
<dbReference type="GO" id="GO:0006007">
    <property type="term" value="P:glucose catabolic process"/>
    <property type="evidence" value="ECO:0007669"/>
    <property type="project" value="InterPro"/>
</dbReference>
<keyword evidence="17" id="KW-1185">Reference proteome</keyword>
<proteinExistence type="inferred from homology"/>
<feature type="domain" description="Metalloenzyme" evidence="14">
    <location>
        <begin position="5"/>
        <end position="494"/>
    </location>
</feature>
<evidence type="ECO:0000256" key="12">
    <source>
        <dbReference type="PIRSR" id="PIRSR001492-2"/>
    </source>
</evidence>
<evidence type="ECO:0000256" key="7">
    <source>
        <dbReference type="ARBA" id="ARBA00023211"/>
    </source>
</evidence>
<evidence type="ECO:0000256" key="8">
    <source>
        <dbReference type="ARBA" id="ARBA00023235"/>
    </source>
</evidence>
<evidence type="ECO:0000256" key="6">
    <source>
        <dbReference type="ARBA" id="ARBA00023152"/>
    </source>
</evidence>
<dbReference type="Proteomes" id="UP001208041">
    <property type="component" value="Unassembled WGS sequence"/>
</dbReference>
<gene>
    <name evidence="9 16" type="primary">gpmI</name>
    <name evidence="16" type="ORF">OH136_01275</name>
</gene>
<feature type="binding site" evidence="9 12">
    <location>
        <begin position="254"/>
        <end position="257"/>
    </location>
    <ligand>
        <name>substrate</name>
    </ligand>
</feature>
<evidence type="ECO:0000256" key="5">
    <source>
        <dbReference type="ARBA" id="ARBA00022723"/>
    </source>
</evidence>
<dbReference type="Gene3D" id="3.40.1450.10">
    <property type="entry name" value="BPG-independent phosphoglycerate mutase, domain B"/>
    <property type="match status" value="1"/>
</dbReference>
<dbReference type="Pfam" id="PF06415">
    <property type="entry name" value="iPGM_N"/>
    <property type="match status" value="1"/>
</dbReference>
<dbReference type="EMBL" id="JAOYFC010000001">
    <property type="protein sequence ID" value="MCV6823171.1"/>
    <property type="molecule type" value="Genomic_DNA"/>
</dbReference>
<evidence type="ECO:0000313" key="16">
    <source>
        <dbReference type="EMBL" id="MCV6823171.1"/>
    </source>
</evidence>
<feature type="active site" description="Phosphoserine intermediate" evidence="9 11">
    <location>
        <position position="63"/>
    </location>
</feature>
<dbReference type="PANTHER" id="PTHR31637">
    <property type="entry name" value="2,3-BISPHOSPHOGLYCERATE-INDEPENDENT PHOSPHOGLYCERATE MUTASE"/>
    <property type="match status" value="1"/>
</dbReference>
<dbReference type="InterPro" id="IPR006124">
    <property type="entry name" value="Metalloenzyme"/>
</dbReference>
<evidence type="ECO:0000256" key="9">
    <source>
        <dbReference type="HAMAP-Rule" id="MF_01038"/>
    </source>
</evidence>
<feature type="binding site" evidence="9 12">
    <location>
        <position position="330"/>
    </location>
    <ligand>
        <name>substrate</name>
    </ligand>
</feature>
<comment type="similarity">
    <text evidence="4 9">Belongs to the BPG-independent phosphoglycerate mutase family.</text>
</comment>
<evidence type="ECO:0000256" key="11">
    <source>
        <dbReference type="PIRSR" id="PIRSR001492-1"/>
    </source>
</evidence>
<feature type="binding site" evidence="9 13">
    <location>
        <position position="456"/>
    </location>
    <ligand>
        <name>Mn(2+)</name>
        <dbReference type="ChEBI" id="CHEBI:29035"/>
        <label>1</label>
    </ligand>
</feature>
<feature type="binding site" evidence="9 12">
    <location>
        <position position="124"/>
    </location>
    <ligand>
        <name>substrate</name>
    </ligand>
</feature>
<evidence type="ECO:0000256" key="10">
    <source>
        <dbReference type="NCBIfam" id="TIGR01307"/>
    </source>
</evidence>
<comment type="subunit">
    <text evidence="9">Monomer.</text>
</comment>
<comment type="caution">
    <text evidence="16">The sequence shown here is derived from an EMBL/GenBank/DDBJ whole genome shotgun (WGS) entry which is preliminary data.</text>
</comment>
<evidence type="ECO:0000259" key="14">
    <source>
        <dbReference type="Pfam" id="PF01676"/>
    </source>
</evidence>
<sequence length="506" mass="53792">MSPKKPIVLCILDGWGQSDSKEANAPLLAHTPNFDRIMREGPSATLTTYGPDVGLPKGQMGNSEVGHTNIGAGRVVPMDLGQIDLAIEDGSFFSNAALTKFIDTLKSTGGTAHLMGVVSDGGVHGHHAHIIAAAKAVADAGLPCVVHAITDGRDVAPKSADQFIATLLAGLPETARIGTVIGRYFAMDRDNRWERVSQAYNAMIKAQGLRSANAEQAVKEAYARGETDEFIAPTVLEGFEGVVDGDGIFCLNFRADRAREILAAIGQPDFDAFETGTRPKLAAFLGMVPYSDAHNAYVDVCFPKANLVNTLGAWVAKHDLKQFRLAETEKYPHVTFFLNGGKEEPEKGEDRCMPLSPKVATYDLQPEMSADEVTDKFVEAIEAGYDLIVTNYANPDMVGHTGDLGAAIKACEAVDRGLGRVLDALEKAGGAMVITADHGNCETMVDPETGGPHTAHTVNPVPVALFGGPEGASLRVGRLSDLAPTVLDLMELEKPAEMTGETLIIT</sequence>
<dbReference type="GO" id="GO:0030145">
    <property type="term" value="F:manganese ion binding"/>
    <property type="evidence" value="ECO:0007669"/>
    <property type="project" value="UniProtKB-UniRule"/>
</dbReference>
<dbReference type="GO" id="GO:0005737">
    <property type="term" value="C:cytoplasm"/>
    <property type="evidence" value="ECO:0007669"/>
    <property type="project" value="InterPro"/>
</dbReference>
<feature type="binding site" evidence="9 13">
    <location>
        <position position="400"/>
    </location>
    <ligand>
        <name>Mn(2+)</name>
        <dbReference type="ChEBI" id="CHEBI:29035"/>
        <label>1</label>
    </ligand>
</feature>
<dbReference type="InterPro" id="IPR017850">
    <property type="entry name" value="Alkaline_phosphatase_core_sf"/>
</dbReference>
<evidence type="ECO:0000256" key="3">
    <source>
        <dbReference type="ARBA" id="ARBA00004798"/>
    </source>
</evidence>
<comment type="catalytic activity">
    <reaction evidence="1 9">
        <text>(2R)-2-phosphoglycerate = (2R)-3-phosphoglycerate</text>
        <dbReference type="Rhea" id="RHEA:15901"/>
        <dbReference type="ChEBI" id="CHEBI:58272"/>
        <dbReference type="ChEBI" id="CHEBI:58289"/>
        <dbReference type="EC" id="5.4.2.12"/>
    </reaction>
</comment>
<dbReference type="FunFam" id="3.40.1450.10:FF:000002">
    <property type="entry name" value="2,3-bisphosphoglycerate-independent phosphoglycerate mutase"/>
    <property type="match status" value="1"/>
</dbReference>
<dbReference type="GO" id="GO:0004619">
    <property type="term" value="F:phosphoglycerate mutase activity"/>
    <property type="evidence" value="ECO:0007669"/>
    <property type="project" value="UniProtKB-UniRule"/>
</dbReference>
<dbReference type="NCBIfam" id="TIGR01307">
    <property type="entry name" value="pgm_bpd_ind"/>
    <property type="match status" value="1"/>
</dbReference>
<comment type="pathway">
    <text evidence="3 9">Carbohydrate degradation; glycolysis; pyruvate from D-glyceraldehyde 3-phosphate: step 3/5.</text>
</comment>
<feature type="binding site" evidence="9 13">
    <location>
        <position position="438"/>
    </location>
    <ligand>
        <name>Mn(2+)</name>
        <dbReference type="ChEBI" id="CHEBI:29035"/>
        <label>2</label>
    </ligand>
</feature>
<dbReference type="InterPro" id="IPR005995">
    <property type="entry name" value="Pgm_bpd_ind"/>
</dbReference>
<name>A0AAE3IZ65_9RHOB</name>
<dbReference type="SUPFAM" id="SSF53649">
    <property type="entry name" value="Alkaline phosphatase-like"/>
    <property type="match status" value="1"/>
</dbReference>
<dbReference type="AlphaFoldDB" id="A0AAE3IZ65"/>
<comment type="cofactor">
    <cofactor evidence="9">
        <name>Mn(2+)</name>
        <dbReference type="ChEBI" id="CHEBI:29035"/>
    </cofactor>
    <text evidence="9">Binds 2 manganese ions per subunit.</text>
</comment>
<dbReference type="Pfam" id="PF01676">
    <property type="entry name" value="Metalloenzyme"/>
    <property type="match status" value="1"/>
</dbReference>
<protein>
    <recommendedName>
        <fullName evidence="9 10">2,3-bisphosphoglycerate-independent phosphoglycerate mutase</fullName>
        <shortName evidence="9">BPG-independent PGAM</shortName>
        <shortName evidence="9">Phosphoglyceromutase</shortName>
        <shortName evidence="9">iPGM</shortName>
        <ecNumber evidence="9 10">5.4.2.12</ecNumber>
    </recommendedName>
</protein>
<feature type="binding site" evidence="9 12">
    <location>
        <begin position="153"/>
        <end position="154"/>
    </location>
    <ligand>
        <name>substrate</name>
    </ligand>
</feature>
<evidence type="ECO:0000259" key="15">
    <source>
        <dbReference type="Pfam" id="PF06415"/>
    </source>
</evidence>
<feature type="binding site" evidence="9 13">
    <location>
        <position position="396"/>
    </location>
    <ligand>
        <name>Mn(2+)</name>
        <dbReference type="ChEBI" id="CHEBI:29035"/>
        <label>1</label>
    </ligand>
</feature>
<organism evidence="16 17">
    <name type="scientific">Halocynthiibacter halioticoli</name>
    <dbReference type="NCBI Taxonomy" id="2986804"/>
    <lineage>
        <taxon>Bacteria</taxon>
        <taxon>Pseudomonadati</taxon>
        <taxon>Pseudomonadota</taxon>
        <taxon>Alphaproteobacteria</taxon>
        <taxon>Rhodobacterales</taxon>
        <taxon>Paracoccaceae</taxon>
        <taxon>Halocynthiibacter</taxon>
    </lineage>
</organism>
<feature type="binding site" evidence="9 13">
    <location>
        <position position="63"/>
    </location>
    <ligand>
        <name>Mn(2+)</name>
        <dbReference type="ChEBI" id="CHEBI:29035"/>
        <label>2</label>
    </ligand>
</feature>
<dbReference type="PANTHER" id="PTHR31637:SF0">
    <property type="entry name" value="2,3-BISPHOSPHOGLYCERATE-INDEPENDENT PHOSPHOGLYCERATE MUTASE"/>
    <property type="match status" value="1"/>
</dbReference>
<feature type="domain" description="BPG-independent PGAM N-terminal" evidence="15">
    <location>
        <begin position="83"/>
        <end position="291"/>
    </location>
</feature>